<protein>
    <submittedName>
        <fullName evidence="3">Glycosyltransferase</fullName>
    </submittedName>
</protein>
<dbReference type="eggNOG" id="COG0438">
    <property type="taxonomic scope" value="Bacteria"/>
</dbReference>
<dbReference type="AlphaFoldDB" id="U5DIX6"/>
<dbReference type="Proteomes" id="UP000016960">
    <property type="component" value="Unassembled WGS sequence"/>
</dbReference>
<keyword evidence="1 3" id="KW-0808">Transferase</keyword>
<evidence type="ECO:0000256" key="1">
    <source>
        <dbReference type="ARBA" id="ARBA00022679"/>
    </source>
</evidence>
<organism evidence="3 4">
    <name type="scientific">Rubidibacter lacunae KORDI 51-2</name>
    <dbReference type="NCBI Taxonomy" id="582515"/>
    <lineage>
        <taxon>Bacteria</taxon>
        <taxon>Bacillati</taxon>
        <taxon>Cyanobacteriota</taxon>
        <taxon>Cyanophyceae</taxon>
        <taxon>Oscillatoriophycideae</taxon>
        <taxon>Chroococcales</taxon>
        <taxon>Aphanothecaceae</taxon>
        <taxon>Rubidibacter</taxon>
    </lineage>
</organism>
<dbReference type="GO" id="GO:0009103">
    <property type="term" value="P:lipopolysaccharide biosynthetic process"/>
    <property type="evidence" value="ECO:0007669"/>
    <property type="project" value="TreeGrafter"/>
</dbReference>
<dbReference type="SUPFAM" id="SSF53756">
    <property type="entry name" value="UDP-Glycosyltransferase/glycogen phosphorylase"/>
    <property type="match status" value="1"/>
</dbReference>
<proteinExistence type="predicted"/>
<reference evidence="3 4" key="1">
    <citation type="submission" date="2013-05" db="EMBL/GenBank/DDBJ databases">
        <title>Draft genome sequence of Rubidibacter lacunae KORDI 51-2.</title>
        <authorList>
            <person name="Choi D.H."/>
            <person name="Noh J.H."/>
            <person name="Kwon K.-K."/>
            <person name="Lee J.-H."/>
            <person name="Ryu J.-Y."/>
        </authorList>
    </citation>
    <scope>NUCLEOTIDE SEQUENCE [LARGE SCALE GENOMIC DNA]</scope>
    <source>
        <strain evidence="3 4">KORDI 51-2</strain>
    </source>
</reference>
<evidence type="ECO:0000313" key="3">
    <source>
        <dbReference type="EMBL" id="ERN41626.1"/>
    </source>
</evidence>
<feature type="domain" description="Glycosyl transferase family 1" evidence="2">
    <location>
        <begin position="182"/>
        <end position="276"/>
    </location>
</feature>
<gene>
    <name evidence="3" type="ORF">KR51_00018520</name>
</gene>
<evidence type="ECO:0000259" key="2">
    <source>
        <dbReference type="Pfam" id="PF00534"/>
    </source>
</evidence>
<comment type="caution">
    <text evidence="3">The sequence shown here is derived from an EMBL/GenBank/DDBJ whole genome shotgun (WGS) entry which is preliminary data.</text>
</comment>
<accession>U5DIX6</accession>
<name>U5DIX6_9CHRO</name>
<keyword evidence="4" id="KW-1185">Reference proteome</keyword>
<sequence length="304" mass="33910">MSELVRALSLHHEIHLVTNKGKPHSVGNASARLCKSLDPEELPDADVIIINIDTVLGERVTSLPETKGKPIFYFQGYGVPNSPMVISNLKRRKPVIACSRWLAAEAQKYGSPARYVGHGLDRKIFYVDPNVIRRDYRVVMMTHPVDWKGTADGVQALSQVRHQFPQVEVQLFGTLDTGFSTEFVEAPSRSVVGAIMRKATIFVCSSWEEGFGMPGLEAIACGSALVTTDTKGGRDYAIHRETALVSPPRNPEALAENILKLLDDRLMRERFYYNGIQLVTSQYPSWEDAAAIFWEAILDLVDKH</sequence>
<dbReference type="InParanoid" id="U5DIX6"/>
<dbReference type="Gene3D" id="3.40.50.2000">
    <property type="entry name" value="Glycogen Phosphorylase B"/>
    <property type="match status" value="2"/>
</dbReference>
<evidence type="ECO:0000313" key="4">
    <source>
        <dbReference type="Proteomes" id="UP000016960"/>
    </source>
</evidence>
<dbReference type="GO" id="GO:0016757">
    <property type="term" value="F:glycosyltransferase activity"/>
    <property type="evidence" value="ECO:0007669"/>
    <property type="project" value="InterPro"/>
</dbReference>
<dbReference type="PANTHER" id="PTHR46401:SF2">
    <property type="entry name" value="GLYCOSYLTRANSFERASE WBBK-RELATED"/>
    <property type="match status" value="1"/>
</dbReference>
<dbReference type="Pfam" id="PF00534">
    <property type="entry name" value="Glycos_transf_1"/>
    <property type="match status" value="1"/>
</dbReference>
<dbReference type="CDD" id="cd03801">
    <property type="entry name" value="GT4_PimA-like"/>
    <property type="match status" value="1"/>
</dbReference>
<dbReference type="InterPro" id="IPR001296">
    <property type="entry name" value="Glyco_trans_1"/>
</dbReference>
<dbReference type="STRING" id="582515.KR51_00018520"/>
<dbReference type="PANTHER" id="PTHR46401">
    <property type="entry name" value="GLYCOSYLTRANSFERASE WBBK-RELATED"/>
    <property type="match status" value="1"/>
</dbReference>
<dbReference type="EMBL" id="ASSJ01000047">
    <property type="protein sequence ID" value="ERN41626.1"/>
    <property type="molecule type" value="Genomic_DNA"/>
</dbReference>